<evidence type="ECO:0000259" key="12">
    <source>
        <dbReference type="PROSITE" id="PS51144"/>
    </source>
</evidence>
<dbReference type="Gene3D" id="3.10.200.10">
    <property type="entry name" value="Alpha carbonic anhydrase"/>
    <property type="match status" value="1"/>
</dbReference>
<dbReference type="PANTHER" id="PTHR18952">
    <property type="entry name" value="CARBONIC ANHYDRASE"/>
    <property type="match status" value="1"/>
</dbReference>
<comment type="function">
    <text evidence="2 10">Reversible hydration of carbon dioxide.</text>
</comment>
<dbReference type="EMBL" id="JACSQT010000022">
    <property type="protein sequence ID" value="MBD7939662.1"/>
    <property type="molecule type" value="Genomic_DNA"/>
</dbReference>
<feature type="compositionally biased region" description="Basic and acidic residues" evidence="11">
    <location>
        <begin position="33"/>
        <end position="44"/>
    </location>
</feature>
<keyword evidence="10" id="KW-0732">Signal</keyword>
<feature type="signal peptide" evidence="10">
    <location>
        <begin position="1"/>
        <end position="25"/>
    </location>
</feature>
<evidence type="ECO:0000256" key="1">
    <source>
        <dbReference type="ARBA" id="ARBA00001947"/>
    </source>
</evidence>
<evidence type="ECO:0000256" key="3">
    <source>
        <dbReference type="ARBA" id="ARBA00010718"/>
    </source>
</evidence>
<feature type="domain" description="Alpha-carbonic anhydrase" evidence="12">
    <location>
        <begin position="46"/>
        <end position="258"/>
    </location>
</feature>
<comment type="cofactor">
    <cofactor evidence="1 10">
        <name>Zn(2+)</name>
        <dbReference type="ChEBI" id="CHEBI:29105"/>
    </cofactor>
</comment>
<comment type="caution">
    <text evidence="13">The sequence shown here is derived from an EMBL/GenBank/DDBJ whole genome shotgun (WGS) entry which is preliminary data.</text>
</comment>
<dbReference type="PROSITE" id="PS51257">
    <property type="entry name" value="PROKAR_LIPOPROTEIN"/>
    <property type="match status" value="1"/>
</dbReference>
<dbReference type="SMART" id="SM01057">
    <property type="entry name" value="Carb_anhydrase"/>
    <property type="match status" value="1"/>
</dbReference>
<evidence type="ECO:0000256" key="11">
    <source>
        <dbReference type="SAM" id="MobiDB-lite"/>
    </source>
</evidence>
<dbReference type="InterPro" id="IPR001148">
    <property type="entry name" value="CA_dom"/>
</dbReference>
<organism evidence="13 14">
    <name type="scientific">Cytobacillus stercorigallinarum</name>
    <dbReference type="NCBI Taxonomy" id="2762240"/>
    <lineage>
        <taxon>Bacteria</taxon>
        <taxon>Bacillati</taxon>
        <taxon>Bacillota</taxon>
        <taxon>Bacilli</taxon>
        <taxon>Bacillales</taxon>
        <taxon>Bacillaceae</taxon>
        <taxon>Cytobacillus</taxon>
    </lineage>
</organism>
<dbReference type="Proteomes" id="UP000657931">
    <property type="component" value="Unassembled WGS sequence"/>
</dbReference>
<dbReference type="RefSeq" id="WP_191817314.1">
    <property type="nucleotide sequence ID" value="NZ_JACSQT010000022.1"/>
</dbReference>
<dbReference type="PANTHER" id="PTHR18952:SF265">
    <property type="entry name" value="CARBONIC ANHYDRASE"/>
    <property type="match status" value="1"/>
</dbReference>
<name>A0ABR8QVU1_9BACI</name>
<feature type="region of interest" description="Disordered" evidence="11">
    <location>
        <begin position="25"/>
        <end position="44"/>
    </location>
</feature>
<protein>
    <recommendedName>
        <fullName evidence="5 10">Carbonic anhydrase</fullName>
        <ecNumber evidence="4 10">4.2.1.1</ecNumber>
    </recommendedName>
</protein>
<comment type="catalytic activity">
    <reaction evidence="9 10">
        <text>hydrogencarbonate + H(+) = CO2 + H2O</text>
        <dbReference type="Rhea" id="RHEA:10748"/>
        <dbReference type="ChEBI" id="CHEBI:15377"/>
        <dbReference type="ChEBI" id="CHEBI:15378"/>
        <dbReference type="ChEBI" id="CHEBI:16526"/>
        <dbReference type="ChEBI" id="CHEBI:17544"/>
        <dbReference type="EC" id="4.2.1.1"/>
    </reaction>
</comment>
<evidence type="ECO:0000256" key="8">
    <source>
        <dbReference type="ARBA" id="ARBA00023239"/>
    </source>
</evidence>
<keyword evidence="7 10" id="KW-0862">Zinc</keyword>
<proteinExistence type="inferred from homology"/>
<comment type="similarity">
    <text evidence="3 10">Belongs to the alpha-carbonic anhydrase family.</text>
</comment>
<dbReference type="EC" id="4.2.1.1" evidence="4 10"/>
<evidence type="ECO:0000256" key="5">
    <source>
        <dbReference type="ARBA" id="ARBA00014628"/>
    </source>
</evidence>
<evidence type="ECO:0000256" key="4">
    <source>
        <dbReference type="ARBA" id="ARBA00012925"/>
    </source>
</evidence>
<dbReference type="InterPro" id="IPR036398">
    <property type="entry name" value="CA_dom_sf"/>
</dbReference>
<reference evidence="13 14" key="1">
    <citation type="submission" date="2020-08" db="EMBL/GenBank/DDBJ databases">
        <title>A Genomic Blueprint of the Chicken Gut Microbiome.</title>
        <authorList>
            <person name="Gilroy R."/>
            <person name="Ravi A."/>
            <person name="Getino M."/>
            <person name="Pursley I."/>
            <person name="Horton D.L."/>
            <person name="Alikhan N.-F."/>
            <person name="Baker D."/>
            <person name="Gharbi K."/>
            <person name="Hall N."/>
            <person name="Watson M."/>
            <person name="Adriaenssens E.M."/>
            <person name="Foster-Nyarko E."/>
            <person name="Jarju S."/>
            <person name="Secka A."/>
            <person name="Antonio M."/>
            <person name="Oren A."/>
            <person name="Chaudhuri R."/>
            <person name="La Ragione R.M."/>
            <person name="Hildebrand F."/>
            <person name="Pallen M.J."/>
        </authorList>
    </citation>
    <scope>NUCLEOTIDE SEQUENCE [LARGE SCALE GENOMIC DNA]</scope>
    <source>
        <strain evidence="13 14">Sa5YUA1</strain>
    </source>
</reference>
<keyword evidence="6 10" id="KW-0479">Metal-binding</keyword>
<dbReference type="InterPro" id="IPR018338">
    <property type="entry name" value="Carbonic_anhydrase_a-class_CS"/>
</dbReference>
<dbReference type="InterPro" id="IPR041891">
    <property type="entry name" value="Alpha_CA_prokaryot-like"/>
</dbReference>
<evidence type="ECO:0000256" key="10">
    <source>
        <dbReference type="RuleBase" id="RU367011"/>
    </source>
</evidence>
<dbReference type="CDD" id="cd03124">
    <property type="entry name" value="alpha_CA_prokaryotic_like"/>
    <property type="match status" value="1"/>
</dbReference>
<dbReference type="PROSITE" id="PS51144">
    <property type="entry name" value="ALPHA_CA_2"/>
    <property type="match status" value="1"/>
</dbReference>
<evidence type="ECO:0000256" key="6">
    <source>
        <dbReference type="ARBA" id="ARBA00022723"/>
    </source>
</evidence>
<feature type="chain" id="PRO_5044966604" description="Carbonic anhydrase" evidence="10">
    <location>
        <begin position="26"/>
        <end position="258"/>
    </location>
</feature>
<evidence type="ECO:0000313" key="14">
    <source>
        <dbReference type="Proteomes" id="UP000657931"/>
    </source>
</evidence>
<dbReference type="Pfam" id="PF00194">
    <property type="entry name" value="Carb_anhydrase"/>
    <property type="match status" value="1"/>
</dbReference>
<evidence type="ECO:0000256" key="7">
    <source>
        <dbReference type="ARBA" id="ARBA00022833"/>
    </source>
</evidence>
<evidence type="ECO:0000313" key="13">
    <source>
        <dbReference type="EMBL" id="MBD7939662.1"/>
    </source>
</evidence>
<evidence type="ECO:0000256" key="2">
    <source>
        <dbReference type="ARBA" id="ARBA00002904"/>
    </source>
</evidence>
<keyword evidence="8 10" id="KW-0456">Lyase</keyword>
<gene>
    <name evidence="13" type="ORF">H9655_21705</name>
</gene>
<sequence>MKKQIILLGMAVGLLTVAGCSSNDASTGVSASTHEEKSEKAHSEAGHFTYDHQEEWEFVSGEMQSPINITTADVEDFDGEELELNYESIGTSVEDNGHSIQVGLSGEAEINNRLFTLKQCHFHAESEHTIDGTYFPIEAHFVHAAQDGRLAVIGVMLTEGQENKAFQQILDAAKENAEGKENVTIDSFDVQQLLPSNLDYYHYLGSLTTPPLTENVEWYVLTESVEISKEQIEEFNKYYDDNNRDIQDLNGRKVFIEA</sequence>
<dbReference type="SUPFAM" id="SSF51069">
    <property type="entry name" value="Carbonic anhydrase"/>
    <property type="match status" value="1"/>
</dbReference>
<accession>A0ABR8QVU1</accession>
<keyword evidence="14" id="KW-1185">Reference proteome</keyword>
<dbReference type="PROSITE" id="PS00162">
    <property type="entry name" value="ALPHA_CA_1"/>
    <property type="match status" value="1"/>
</dbReference>
<evidence type="ECO:0000256" key="9">
    <source>
        <dbReference type="ARBA" id="ARBA00048348"/>
    </source>
</evidence>
<dbReference type="InterPro" id="IPR023561">
    <property type="entry name" value="Carbonic_anhydrase_a-class"/>
</dbReference>